<dbReference type="EMBL" id="CP045096">
    <property type="protein sequence ID" value="QFQ95619.1"/>
    <property type="molecule type" value="Genomic_DNA"/>
</dbReference>
<evidence type="ECO:0000256" key="7">
    <source>
        <dbReference type="ARBA" id="ARBA00049194"/>
    </source>
</evidence>
<dbReference type="Gene3D" id="3.40.605.10">
    <property type="entry name" value="Aldehyde Dehydrogenase, Chain A, domain 1"/>
    <property type="match status" value="1"/>
</dbReference>
<dbReference type="GO" id="GO:0004029">
    <property type="term" value="F:aldehyde dehydrogenase (NAD+) activity"/>
    <property type="evidence" value="ECO:0007669"/>
    <property type="project" value="UniProtKB-EC"/>
</dbReference>
<dbReference type="Gene3D" id="1.10.10.10">
    <property type="entry name" value="Winged helix-like DNA-binding domain superfamily/Winged helix DNA-binding domain"/>
    <property type="match status" value="1"/>
</dbReference>
<dbReference type="InterPro" id="IPR016163">
    <property type="entry name" value="Ald_DH_C"/>
</dbReference>
<protein>
    <recommendedName>
        <fullName evidence="6">aldehyde dehydrogenase (NAD(+))</fullName>
        <ecNumber evidence="6">1.2.1.3</ecNumber>
    </recommendedName>
</protein>
<dbReference type="InterPro" id="IPR029016">
    <property type="entry name" value="GAF-like_dom_sf"/>
</dbReference>
<dbReference type="FunFam" id="3.40.605.10:FF:000001">
    <property type="entry name" value="Aldehyde dehydrogenase 1"/>
    <property type="match status" value="1"/>
</dbReference>
<dbReference type="KEGG" id="sphv:F9278_04815"/>
<keyword evidence="2 9" id="KW-0560">Oxidoreductase</keyword>
<comment type="catalytic activity">
    <reaction evidence="7">
        <text>an aldehyde + NAD(+) + H2O = a carboxylate + NADH + 2 H(+)</text>
        <dbReference type="Rhea" id="RHEA:16185"/>
        <dbReference type="ChEBI" id="CHEBI:15377"/>
        <dbReference type="ChEBI" id="CHEBI:15378"/>
        <dbReference type="ChEBI" id="CHEBI:17478"/>
        <dbReference type="ChEBI" id="CHEBI:29067"/>
        <dbReference type="ChEBI" id="CHEBI:57540"/>
        <dbReference type="ChEBI" id="CHEBI:57945"/>
        <dbReference type="EC" id="1.2.1.3"/>
    </reaction>
</comment>
<dbReference type="EC" id="1.2.1.3" evidence="6"/>
<keyword evidence="3" id="KW-0805">Transcription regulation</keyword>
<keyword evidence="12" id="KW-1185">Reference proteome</keyword>
<keyword evidence="5" id="KW-0804">Transcription</keyword>
<evidence type="ECO:0000256" key="9">
    <source>
        <dbReference type="RuleBase" id="RU003345"/>
    </source>
</evidence>
<dbReference type="Pfam" id="PF01590">
    <property type="entry name" value="GAF"/>
    <property type="match status" value="1"/>
</dbReference>
<proteinExistence type="inferred from homology"/>
<evidence type="ECO:0000256" key="1">
    <source>
        <dbReference type="ARBA" id="ARBA00009986"/>
    </source>
</evidence>
<dbReference type="InterPro" id="IPR016162">
    <property type="entry name" value="Ald_DH_N"/>
</dbReference>
<dbReference type="Proteomes" id="UP000327294">
    <property type="component" value="Chromosome"/>
</dbReference>
<name>A0A5P8JYW9_9ACTN</name>
<dbReference type="PANTHER" id="PTHR43111:SF1">
    <property type="entry name" value="ALDEHYDE DEHYDROGENASE B-RELATED"/>
    <property type="match status" value="1"/>
</dbReference>
<dbReference type="InterPro" id="IPR016161">
    <property type="entry name" value="Ald_DH/histidinol_DH"/>
</dbReference>
<feature type="active site" evidence="8">
    <location>
        <position position="736"/>
    </location>
</feature>
<evidence type="ECO:0000256" key="5">
    <source>
        <dbReference type="ARBA" id="ARBA00023163"/>
    </source>
</evidence>
<evidence type="ECO:0000313" key="12">
    <source>
        <dbReference type="Proteomes" id="UP000327294"/>
    </source>
</evidence>
<dbReference type="SUPFAM" id="SSF53720">
    <property type="entry name" value="ALDH-like"/>
    <property type="match status" value="1"/>
</dbReference>
<dbReference type="Pfam" id="PF00171">
    <property type="entry name" value="Aldedh"/>
    <property type="match status" value="1"/>
</dbReference>
<keyword evidence="4" id="KW-0238">DNA-binding</keyword>
<dbReference type="InterPro" id="IPR003018">
    <property type="entry name" value="GAF"/>
</dbReference>
<reference evidence="11 12" key="1">
    <citation type="submission" date="2019-10" db="EMBL/GenBank/DDBJ databases">
        <title>Streptomyces sp. strain GY16 isolated from leaves of Broussonetia papyrifera.</title>
        <authorList>
            <person name="Mo P."/>
        </authorList>
    </citation>
    <scope>NUCLEOTIDE SEQUENCE [LARGE SCALE GENOMIC DNA]</scope>
    <source>
        <strain evidence="11 12">GY16</strain>
    </source>
</reference>
<dbReference type="PROSITE" id="PS00687">
    <property type="entry name" value="ALDEHYDE_DEHYDR_GLU"/>
    <property type="match status" value="1"/>
</dbReference>
<evidence type="ECO:0000256" key="6">
    <source>
        <dbReference type="ARBA" id="ARBA00024226"/>
    </source>
</evidence>
<dbReference type="InterPro" id="IPR036388">
    <property type="entry name" value="WH-like_DNA-bd_sf"/>
</dbReference>
<dbReference type="InterPro" id="IPR016160">
    <property type="entry name" value="Ald_DH_CS_CYS"/>
</dbReference>
<dbReference type="GO" id="GO:0006355">
    <property type="term" value="P:regulation of DNA-templated transcription"/>
    <property type="evidence" value="ECO:0007669"/>
    <property type="project" value="InterPro"/>
</dbReference>
<dbReference type="InterPro" id="IPR016032">
    <property type="entry name" value="Sig_transdc_resp-reg_C-effctor"/>
</dbReference>
<evidence type="ECO:0000256" key="8">
    <source>
        <dbReference type="PROSITE-ProRule" id="PRU10007"/>
    </source>
</evidence>
<sequence length="980" mass="106240">MTDPWVALEPGADPVERVRVLRRAHEAFTQQGTMARPVRSVVADSWRRSARAGVGPEGTARVELMDGDLGSYRAEHPLARVMPLVRELLGTFASDGEHLLAVCDAQGRLLWVEGDAATRRRADRMNFVPGARWAESAVGTNAPGTAVAVDRPVQVFAAEHFIRRVQPWTCAAAPVHDPRTGRVLGAVDITGGDGLAHPHSLGFVQAVARAAESQLALLTPPGAAADTLDLVALGRDEAQLVVGGRKIRLSRRHSEILVLLARHPEGLSGDELLCALYEDESVTPVTLRAELARLRRLLGPGLLGSRPYRLTVPVESDVAVVERWLETGAVTAAASAYAGPLLPGSQAPAVVRLRHRLADGLRTALIARRDPDLLADWAHAPWGEDDLEVWRALTAVHPTPAARSRLRELESELSAPAEWGRLRHPCGGREVGRSLNGLGRGGAGAQRRCNIRVSSLLARAAQRRVALLGRQVFMTRFAAPGTDGAVVSYEARYDHFIGGEYVPPARGLYFENPSPVNGLPFTEIARGTSEDVKRALDAAHAAAPGWGRTSVTERSDVLRKIADRMEANLEKLAVAESWENGKPVRETLAADIPLAIDHFRYFAGAIRAQEGSLAELDDDTVAYHFHEPLGVVAQIIPWNFPILMATWKLAPALAAGNAVVLKPAEQTPASIHVWMSLVADLLPPGVVNIVNGFGVEAGKPLASSPRVAKVAFTGETTTGRLIMQYASENITPVTLELGGKSPNIFFDDVWSANDDFRDKALEGFTMFALNQGEVCTCPSRALVQRGNYAEFMEAAVARTEQIKTGHPLDTDTMIGAQASNDQLEKILSYLDIGRQEGAKVLTGGERIEHDGELKGGYFVQPTIFEGDNRMRIFQEEIFGPVVSVTSFNDFDDAIKIANDTLYGLGAGVWTRDTNTAYRAGRSIQAGRVWTNCYHAYPAHAAFGGYKGSGIGRETHKMMLDHYQQTKNLLVSDSPKKLGFF</sequence>
<evidence type="ECO:0000256" key="4">
    <source>
        <dbReference type="ARBA" id="ARBA00023125"/>
    </source>
</evidence>
<dbReference type="InterPro" id="IPR029510">
    <property type="entry name" value="Ald_DH_CS_GLU"/>
</dbReference>
<evidence type="ECO:0000259" key="10">
    <source>
        <dbReference type="SMART" id="SM00862"/>
    </source>
</evidence>
<organism evidence="11 12">
    <name type="scientific">Streptomyces phaeolivaceus</name>
    <dbReference type="NCBI Taxonomy" id="2653200"/>
    <lineage>
        <taxon>Bacteria</taxon>
        <taxon>Bacillati</taxon>
        <taxon>Actinomycetota</taxon>
        <taxon>Actinomycetes</taxon>
        <taxon>Kitasatosporales</taxon>
        <taxon>Streptomycetaceae</taxon>
        <taxon>Streptomyces</taxon>
    </lineage>
</organism>
<comment type="similarity">
    <text evidence="1 9">Belongs to the aldehyde dehydrogenase family.</text>
</comment>
<dbReference type="Gene3D" id="3.40.309.10">
    <property type="entry name" value="Aldehyde Dehydrogenase, Chain A, domain 2"/>
    <property type="match status" value="1"/>
</dbReference>
<dbReference type="PANTHER" id="PTHR43111">
    <property type="entry name" value="ALDEHYDE DEHYDROGENASE B-RELATED"/>
    <property type="match status" value="1"/>
</dbReference>
<dbReference type="InterPro" id="IPR001867">
    <property type="entry name" value="OmpR/PhoB-type_DNA-bd"/>
</dbReference>
<dbReference type="AlphaFoldDB" id="A0A5P8JYW9"/>
<dbReference type="GO" id="GO:0000160">
    <property type="term" value="P:phosphorelay signal transduction system"/>
    <property type="evidence" value="ECO:0007669"/>
    <property type="project" value="InterPro"/>
</dbReference>
<gene>
    <name evidence="11" type="ORF">F9278_04815</name>
</gene>
<accession>A0A5P8JYW9</accession>
<evidence type="ECO:0000256" key="3">
    <source>
        <dbReference type="ARBA" id="ARBA00023015"/>
    </source>
</evidence>
<dbReference type="InterPro" id="IPR015590">
    <property type="entry name" value="Aldehyde_DH_dom"/>
</dbReference>
<dbReference type="GO" id="GO:0003677">
    <property type="term" value="F:DNA binding"/>
    <property type="evidence" value="ECO:0007669"/>
    <property type="project" value="UniProtKB-KW"/>
</dbReference>
<dbReference type="SUPFAM" id="SSF46894">
    <property type="entry name" value="C-terminal effector domain of the bipartite response regulators"/>
    <property type="match status" value="1"/>
</dbReference>
<dbReference type="FunFam" id="3.40.309.10:FF:000017">
    <property type="entry name" value="Aldehyde dehydrogenase B"/>
    <property type="match status" value="1"/>
</dbReference>
<feature type="domain" description="OmpR/PhoB-type" evidence="10">
    <location>
        <begin position="244"/>
        <end position="310"/>
    </location>
</feature>
<evidence type="ECO:0000256" key="2">
    <source>
        <dbReference type="ARBA" id="ARBA00023002"/>
    </source>
</evidence>
<evidence type="ECO:0000313" key="11">
    <source>
        <dbReference type="EMBL" id="QFQ95619.1"/>
    </source>
</evidence>
<dbReference type="CDD" id="cd07559">
    <property type="entry name" value="ALDH_ACDHII_AcoD-like"/>
    <property type="match status" value="1"/>
</dbReference>
<dbReference type="Gene3D" id="3.30.450.40">
    <property type="match status" value="1"/>
</dbReference>
<dbReference type="SMART" id="SM00862">
    <property type="entry name" value="Trans_reg_C"/>
    <property type="match status" value="1"/>
</dbReference>
<dbReference type="PROSITE" id="PS00070">
    <property type="entry name" value="ALDEHYDE_DEHYDR_CYS"/>
    <property type="match status" value="1"/>
</dbReference>